<proteinExistence type="predicted"/>
<dbReference type="PANTHER" id="PTHR33116:SF80">
    <property type="entry name" value="REVERSE TRANSCRIPTASE ZINC-BINDING DOMAIN-CONTAINING PROTEIN"/>
    <property type="match status" value="1"/>
</dbReference>
<name>A0AAW2REX4_SESRA</name>
<reference evidence="1" key="1">
    <citation type="submission" date="2020-06" db="EMBL/GenBank/DDBJ databases">
        <authorList>
            <person name="Li T."/>
            <person name="Hu X."/>
            <person name="Zhang T."/>
            <person name="Song X."/>
            <person name="Zhang H."/>
            <person name="Dai N."/>
            <person name="Sheng W."/>
            <person name="Hou X."/>
            <person name="Wei L."/>
        </authorList>
    </citation>
    <scope>NUCLEOTIDE SEQUENCE</scope>
    <source>
        <strain evidence="1">G02</strain>
        <tissue evidence="1">Leaf</tissue>
    </source>
</reference>
<evidence type="ECO:0000313" key="1">
    <source>
        <dbReference type="EMBL" id="KAL0378722.1"/>
    </source>
</evidence>
<dbReference type="PANTHER" id="PTHR33116">
    <property type="entry name" value="REVERSE TRANSCRIPTASE ZINC-BINDING DOMAIN-CONTAINING PROTEIN-RELATED-RELATED"/>
    <property type="match status" value="1"/>
</dbReference>
<dbReference type="AlphaFoldDB" id="A0AAW2REX4"/>
<protein>
    <recommendedName>
        <fullName evidence="2">Reverse transcriptase domain-containing protein</fullName>
    </recommendedName>
</protein>
<accession>A0AAW2REX4</accession>
<dbReference type="EMBL" id="JACGWJ010000013">
    <property type="protein sequence ID" value="KAL0378722.1"/>
    <property type="molecule type" value="Genomic_DNA"/>
</dbReference>
<evidence type="ECO:0008006" key="2">
    <source>
        <dbReference type="Google" id="ProtNLM"/>
    </source>
</evidence>
<reference evidence="1" key="2">
    <citation type="journal article" date="2024" name="Plant">
        <title>Genomic evolution and insights into agronomic trait innovations of Sesamum species.</title>
        <authorList>
            <person name="Miao H."/>
            <person name="Wang L."/>
            <person name="Qu L."/>
            <person name="Liu H."/>
            <person name="Sun Y."/>
            <person name="Le M."/>
            <person name="Wang Q."/>
            <person name="Wei S."/>
            <person name="Zheng Y."/>
            <person name="Lin W."/>
            <person name="Duan Y."/>
            <person name="Cao H."/>
            <person name="Xiong S."/>
            <person name="Wang X."/>
            <person name="Wei L."/>
            <person name="Li C."/>
            <person name="Ma Q."/>
            <person name="Ju M."/>
            <person name="Zhao R."/>
            <person name="Li G."/>
            <person name="Mu C."/>
            <person name="Tian Q."/>
            <person name="Mei H."/>
            <person name="Zhang T."/>
            <person name="Gao T."/>
            <person name="Zhang H."/>
        </authorList>
    </citation>
    <scope>NUCLEOTIDE SEQUENCE</scope>
    <source>
        <strain evidence="1">G02</strain>
    </source>
</reference>
<comment type="caution">
    <text evidence="1">The sequence shown here is derived from an EMBL/GenBank/DDBJ whole genome shotgun (WGS) entry which is preliminary data.</text>
</comment>
<organism evidence="1">
    <name type="scientific">Sesamum radiatum</name>
    <name type="common">Black benniseed</name>
    <dbReference type="NCBI Taxonomy" id="300843"/>
    <lineage>
        <taxon>Eukaryota</taxon>
        <taxon>Viridiplantae</taxon>
        <taxon>Streptophyta</taxon>
        <taxon>Embryophyta</taxon>
        <taxon>Tracheophyta</taxon>
        <taxon>Spermatophyta</taxon>
        <taxon>Magnoliopsida</taxon>
        <taxon>eudicotyledons</taxon>
        <taxon>Gunneridae</taxon>
        <taxon>Pentapetalae</taxon>
        <taxon>asterids</taxon>
        <taxon>lamiids</taxon>
        <taxon>Lamiales</taxon>
        <taxon>Pedaliaceae</taxon>
        <taxon>Sesamum</taxon>
    </lineage>
</organism>
<sequence length="275" mass="31536">MVNGALSGFFKSSQGFRQGDPLSPTLFVLAAEYLSRRLNNLYIGDRALEFAGSYGISHLSYADDVLRTPIYVGRRKAKLFDPLIEAMISRVAGWEKNVLSFGGQQQLIQLVLLSMPIHILHVLKPPKGVIMRIERLLNKFFWGSAGTERRVHWVVWDRLCYPVAESGLGFLHLSNMIAAFSQKLWWYFRTSNSLRANFLHKKYCKRSCPASTNIFTISSALWLRMMLARRATKRHIHWSLGDGALCFWHDDWTGEGPLAELVQLDVSRHENVNFY</sequence>
<gene>
    <name evidence="1" type="ORF">Sradi_3177700</name>
</gene>